<keyword evidence="3" id="KW-0597">Phosphoprotein</keyword>
<feature type="transmembrane region" description="Helical" evidence="10">
    <location>
        <begin position="81"/>
        <end position="114"/>
    </location>
</feature>
<feature type="region of interest" description="Disordered" evidence="9">
    <location>
        <begin position="282"/>
        <end position="301"/>
    </location>
</feature>
<comment type="caution">
    <text evidence="14">The sequence shown here is derived from an EMBL/GenBank/DDBJ whole genome shotgun (WGS) entry which is preliminary data.</text>
</comment>
<evidence type="ECO:0000313" key="15">
    <source>
        <dbReference type="Proteomes" id="UP001501147"/>
    </source>
</evidence>
<keyword evidence="10" id="KW-1133">Transmembrane helix</keyword>
<dbReference type="EC" id="2.7.13.3" evidence="2"/>
<feature type="transmembrane region" description="Helical" evidence="10">
    <location>
        <begin position="31"/>
        <end position="52"/>
    </location>
</feature>
<evidence type="ECO:0000256" key="7">
    <source>
        <dbReference type="ARBA" id="ARBA00022840"/>
    </source>
</evidence>
<dbReference type="CDD" id="cd16917">
    <property type="entry name" value="HATPase_UhpB-NarQ-NarX-like"/>
    <property type="match status" value="1"/>
</dbReference>
<keyword evidence="15" id="KW-1185">Reference proteome</keyword>
<gene>
    <name evidence="14" type="ORF">GCM10023329_30150</name>
</gene>
<proteinExistence type="predicted"/>
<dbReference type="InterPro" id="IPR036890">
    <property type="entry name" value="HATPase_C_sf"/>
</dbReference>
<dbReference type="PANTHER" id="PTHR24421:SF10">
    <property type="entry name" value="NITRATE_NITRITE SENSOR PROTEIN NARQ"/>
    <property type="match status" value="1"/>
</dbReference>
<keyword evidence="5" id="KW-0547">Nucleotide-binding</keyword>
<reference evidence="15" key="1">
    <citation type="journal article" date="2019" name="Int. J. Syst. Evol. Microbiol.">
        <title>The Global Catalogue of Microorganisms (GCM) 10K type strain sequencing project: providing services to taxonomists for standard genome sequencing and annotation.</title>
        <authorList>
            <consortium name="The Broad Institute Genomics Platform"/>
            <consortium name="The Broad Institute Genome Sequencing Center for Infectious Disease"/>
            <person name="Wu L."/>
            <person name="Ma J."/>
        </authorList>
    </citation>
    <scope>NUCLEOTIDE SEQUENCE [LARGE SCALE GENOMIC DNA]</scope>
    <source>
        <strain evidence="15">JCM 18324</strain>
    </source>
</reference>
<feature type="region of interest" description="Disordered" evidence="9">
    <location>
        <begin position="349"/>
        <end position="376"/>
    </location>
</feature>
<accession>A0ABP9ACI3</accession>
<dbReference type="InterPro" id="IPR050482">
    <property type="entry name" value="Sensor_HK_TwoCompSys"/>
</dbReference>
<evidence type="ECO:0000256" key="8">
    <source>
        <dbReference type="ARBA" id="ARBA00023012"/>
    </source>
</evidence>
<feature type="transmembrane region" description="Helical" evidence="10">
    <location>
        <begin position="156"/>
        <end position="173"/>
    </location>
</feature>
<name>A0ABP9ACI3_9ACTN</name>
<feature type="domain" description="Histidine kinase/HSP90-like ATPase" evidence="11">
    <location>
        <begin position="308"/>
        <end position="409"/>
    </location>
</feature>
<evidence type="ECO:0000256" key="1">
    <source>
        <dbReference type="ARBA" id="ARBA00000085"/>
    </source>
</evidence>
<comment type="catalytic activity">
    <reaction evidence="1">
        <text>ATP + protein L-histidine = ADP + protein N-phospho-L-histidine.</text>
        <dbReference type="EC" id="2.7.13.3"/>
    </reaction>
</comment>
<dbReference type="InterPro" id="IPR055558">
    <property type="entry name" value="DUF7134"/>
</dbReference>
<evidence type="ECO:0000256" key="6">
    <source>
        <dbReference type="ARBA" id="ARBA00022777"/>
    </source>
</evidence>
<evidence type="ECO:0000256" key="5">
    <source>
        <dbReference type="ARBA" id="ARBA00022741"/>
    </source>
</evidence>
<dbReference type="InterPro" id="IPR011712">
    <property type="entry name" value="Sig_transdc_His_kin_sub3_dim/P"/>
</dbReference>
<feature type="region of interest" description="Disordered" evidence="9">
    <location>
        <begin position="390"/>
        <end position="413"/>
    </location>
</feature>
<evidence type="ECO:0000313" key="14">
    <source>
        <dbReference type="EMBL" id="GAA4779020.1"/>
    </source>
</evidence>
<feature type="transmembrane region" description="Helical" evidence="10">
    <location>
        <begin position="126"/>
        <end position="144"/>
    </location>
</feature>
<organism evidence="14 15">
    <name type="scientific">Streptomyces sanyensis</name>
    <dbReference type="NCBI Taxonomy" id="568869"/>
    <lineage>
        <taxon>Bacteria</taxon>
        <taxon>Bacillati</taxon>
        <taxon>Actinomycetota</taxon>
        <taxon>Actinomycetes</taxon>
        <taxon>Kitasatosporales</taxon>
        <taxon>Streptomycetaceae</taxon>
        <taxon>Streptomyces</taxon>
    </lineage>
</organism>
<keyword evidence="6 14" id="KW-0418">Kinase</keyword>
<dbReference type="EMBL" id="BAABJV010000006">
    <property type="protein sequence ID" value="GAA4779020.1"/>
    <property type="molecule type" value="Genomic_DNA"/>
</dbReference>
<evidence type="ECO:0000259" key="11">
    <source>
        <dbReference type="Pfam" id="PF02518"/>
    </source>
</evidence>
<evidence type="ECO:0000259" key="12">
    <source>
        <dbReference type="Pfam" id="PF07730"/>
    </source>
</evidence>
<dbReference type="SUPFAM" id="SSF55874">
    <property type="entry name" value="ATPase domain of HSP90 chaperone/DNA topoisomerase II/histidine kinase"/>
    <property type="match status" value="1"/>
</dbReference>
<dbReference type="Pfam" id="PF07730">
    <property type="entry name" value="HisKA_3"/>
    <property type="match status" value="1"/>
</dbReference>
<keyword evidence="4" id="KW-0808">Transferase</keyword>
<dbReference type="Gene3D" id="3.30.565.10">
    <property type="entry name" value="Histidine kinase-like ATPase, C-terminal domain"/>
    <property type="match status" value="1"/>
</dbReference>
<keyword evidence="10" id="KW-0472">Membrane</keyword>
<evidence type="ECO:0000256" key="4">
    <source>
        <dbReference type="ARBA" id="ARBA00022679"/>
    </source>
</evidence>
<dbReference type="InterPro" id="IPR003594">
    <property type="entry name" value="HATPase_dom"/>
</dbReference>
<evidence type="ECO:0000256" key="10">
    <source>
        <dbReference type="SAM" id="Phobius"/>
    </source>
</evidence>
<keyword evidence="8" id="KW-0902">Two-component regulatory system</keyword>
<keyword evidence="10" id="KW-0812">Transmembrane</keyword>
<dbReference type="GO" id="GO:0016301">
    <property type="term" value="F:kinase activity"/>
    <property type="evidence" value="ECO:0007669"/>
    <property type="project" value="UniProtKB-KW"/>
</dbReference>
<evidence type="ECO:0000259" key="13">
    <source>
        <dbReference type="Pfam" id="PF23539"/>
    </source>
</evidence>
<keyword evidence="7" id="KW-0067">ATP-binding</keyword>
<evidence type="ECO:0000256" key="3">
    <source>
        <dbReference type="ARBA" id="ARBA00022553"/>
    </source>
</evidence>
<evidence type="ECO:0000256" key="2">
    <source>
        <dbReference type="ARBA" id="ARBA00012438"/>
    </source>
</evidence>
<sequence length="413" mass="43214">MISRQAPWGPPWLRVPLDWWQERDVRLQDGVLALLLTALAFVPTLSDLGAQIGDLRNRPGSALGVALTLAQSLPTAARRRWPAACFAVVAGAFAAHQALGFATTFGSLGLYLALYSAGAHQVRFRRTLAAAASAGYAVLAVVLHRLGSPQGVPEHLAFHLTLAAVWLVGSTVRRRRAAEAEQRRLAAERASSAERSRIARELHDVVTHHVTAMVVQADAAQFLLTSAPERAGEGLAAVSDTGRRALTELRYLLGVLEATGEAAAGPAPAHRSPALGQVGDLVEQARRSGQPVEFSERGEPVPRSVDAELAAYRVVQEALTNAMKHAAGQPTRVVIRHGEAHVDIGVTTGGPDGGQGPPPPAAAAVPAPGPAGGRGLAGLRARVRMLDGELEAGPGPGGGFEVRAVIPSERAQE</sequence>
<dbReference type="PANTHER" id="PTHR24421">
    <property type="entry name" value="NITRATE/NITRITE SENSOR PROTEIN NARX-RELATED"/>
    <property type="match status" value="1"/>
</dbReference>
<dbReference type="Pfam" id="PF23539">
    <property type="entry name" value="DUF7134"/>
    <property type="match status" value="1"/>
</dbReference>
<dbReference type="Proteomes" id="UP001501147">
    <property type="component" value="Unassembled WGS sequence"/>
</dbReference>
<evidence type="ECO:0000256" key="9">
    <source>
        <dbReference type="SAM" id="MobiDB-lite"/>
    </source>
</evidence>
<feature type="domain" description="Signal transduction histidine kinase subgroup 3 dimerisation and phosphoacceptor" evidence="12">
    <location>
        <begin position="194"/>
        <end position="258"/>
    </location>
</feature>
<dbReference type="Pfam" id="PF02518">
    <property type="entry name" value="HATPase_c"/>
    <property type="match status" value="1"/>
</dbReference>
<protein>
    <recommendedName>
        <fullName evidence="2">histidine kinase</fullName>
        <ecNumber evidence="2">2.7.13.3</ecNumber>
    </recommendedName>
</protein>
<dbReference type="Gene3D" id="1.20.5.1930">
    <property type="match status" value="1"/>
</dbReference>
<feature type="domain" description="DUF7134" evidence="13">
    <location>
        <begin position="19"/>
        <end position="176"/>
    </location>
</feature>